<sequence>MGKVDVPLTSRRSVIQNDNLQYCDNSIVTSKYTVKPWSLDFFIWKNLFEQFMRVANLYFLMIAVLQIIPGLSPTGRFTTLLTLVVVMSASAVKAAYEDYKRHKSDDVTNARPTTVLKGGQWAAIPWKQARVGHIVRVEKGQEFPADMIVLATSEDEGLAYVETCNLDGETNLKPKRALVETMDMADVDDLAQIVGHCETEAPNNRLYTFTGTLDIKGKPTISVEPESVLLRGSQLRKAGWIIGLVIFTGHDTKVMQNATKPPHKRSKIEKNVNGMLRWILVAQVTLVIFCSILITIDDTKSKWYLLDDPNKAGQFFISLPTFLILFNNLIPISLYVSIELVKAGQGVLINNDMGMYYEPKDMPAIARTTSINEELGQVNYVFSDKTGTLTCNVMKFFKFSVAGESFGKGTTEIGRAAAKRLGKVAVDERPPEALNTAFQFWDPAIDNGRWKKHEQAAKIKEFFILLAVCHTVITEKDDKGNRKLQAESPDEAALVEAADAFEFKFVERRAGNVCVISIMGVEKSYTICNVLEFNSDRKRMSVVVETPEGSLVLYSKGADNVMFARMGPDSQYKRETSDFLINYGEEGLRTLICAKAELDRKVYEDWNGRFKAAKNLIGEDRAKQLAQLAEEIEVGLTFVGATAVEDKLQTGVPECIERLRMAGMKVWVLTGDKQETAINIGFACALLHNDMNLIKLNKTDPQGIENDLKVADAQYATQQEGGADMAVIIDGACLSALFSEEHLTTMFYEFACRCQSVICCRVSPLQKADVVNLVRRHEKQAVTLAIGDGANDVSMIQAAHVGIGISGMEGQQAANSSDYAIGQFRYLFRLLFIHGRWNYRRLALLICYSFYKNIALYLTQFFFCFTNSFTGTSLYDQWVLGTWNVLFTFVPILVVGIIDRDLKSQAHFLDYPELYAVGLKNMDFTNKVFIGWFANSVFHALVCFLVPTLALQYGILEDGKVYGLDANGVIIYTSCVWVSNLKIGLESESWTWLHHLTIWGSIAMWYLFMAIYAFIFALSPSMYKMFYTLAGTPQFWLISLITPVAALLRDVVWKYYCYNLVCIENRQLYKRLRQYEAHSGDNCNLPGCGGDQELVSCESQPRQVIVQSMSPTSATDSN</sequence>
<dbReference type="InterPro" id="IPR059000">
    <property type="entry name" value="ATPase_P-type_domA"/>
</dbReference>
<evidence type="ECO:0000256" key="8">
    <source>
        <dbReference type="ARBA" id="ARBA00022840"/>
    </source>
</evidence>
<evidence type="ECO:0000313" key="21">
    <source>
        <dbReference type="EMBL" id="CAD8990560.1"/>
    </source>
</evidence>
<dbReference type="PRINTS" id="PR00119">
    <property type="entry name" value="CATATPASE"/>
</dbReference>
<dbReference type="Pfam" id="PF16212">
    <property type="entry name" value="PhoLip_ATPase_C"/>
    <property type="match status" value="1"/>
</dbReference>
<evidence type="ECO:0000256" key="10">
    <source>
        <dbReference type="ARBA" id="ARBA00022967"/>
    </source>
</evidence>
<dbReference type="GO" id="GO:0016887">
    <property type="term" value="F:ATP hydrolysis activity"/>
    <property type="evidence" value="ECO:0007669"/>
    <property type="project" value="InterPro"/>
</dbReference>
<feature type="transmembrane region" description="Helical" evidence="17">
    <location>
        <begin position="275"/>
        <end position="296"/>
    </location>
</feature>
<evidence type="ECO:0000259" key="18">
    <source>
        <dbReference type="Pfam" id="PF00122"/>
    </source>
</evidence>
<dbReference type="InterPro" id="IPR032631">
    <property type="entry name" value="P-type_ATPase_N"/>
</dbReference>
<dbReference type="Pfam" id="PF13246">
    <property type="entry name" value="Cation_ATPase"/>
    <property type="match status" value="1"/>
</dbReference>
<dbReference type="GO" id="GO:0000287">
    <property type="term" value="F:magnesium ion binding"/>
    <property type="evidence" value="ECO:0007669"/>
    <property type="project" value="UniProtKB-UniRule"/>
</dbReference>
<dbReference type="NCBIfam" id="TIGR01652">
    <property type="entry name" value="ATPase-Plipid"/>
    <property type="match status" value="1"/>
</dbReference>
<comment type="similarity">
    <text evidence="3 17">Belongs to the cation transport ATPase (P-type) (TC 3.A.3) family. Type IV subfamily.</text>
</comment>
<evidence type="ECO:0000256" key="13">
    <source>
        <dbReference type="ARBA" id="ARBA00034036"/>
    </source>
</evidence>
<feature type="binding site" evidence="16">
    <location>
        <position position="788"/>
    </location>
    <ligand>
        <name>Mg(2+)</name>
        <dbReference type="ChEBI" id="CHEBI:18420"/>
    </ligand>
</feature>
<dbReference type="InterPro" id="IPR018303">
    <property type="entry name" value="ATPase_P-typ_P_site"/>
</dbReference>
<keyword evidence="10 17" id="KW-1278">Translocase</keyword>
<dbReference type="InterPro" id="IPR001757">
    <property type="entry name" value="P_typ_ATPase"/>
</dbReference>
<dbReference type="Pfam" id="PF00122">
    <property type="entry name" value="E1-E2_ATPase"/>
    <property type="match status" value="1"/>
</dbReference>
<evidence type="ECO:0000256" key="3">
    <source>
        <dbReference type="ARBA" id="ARBA00008109"/>
    </source>
</evidence>
<keyword evidence="8 15" id="KW-0067">ATP-binding</keyword>
<evidence type="ECO:0000259" key="19">
    <source>
        <dbReference type="Pfam" id="PF16209"/>
    </source>
</evidence>
<feature type="transmembrane region" description="Helical" evidence="17">
    <location>
        <begin position="77"/>
        <end position="96"/>
    </location>
</feature>
<feature type="binding site" evidence="15">
    <location>
        <position position="385"/>
    </location>
    <ligand>
        <name>ATP</name>
        <dbReference type="ChEBI" id="CHEBI:30616"/>
    </ligand>
</feature>
<evidence type="ECO:0000256" key="15">
    <source>
        <dbReference type="PIRSR" id="PIRSR606539-2"/>
    </source>
</evidence>
<feature type="transmembrane region" description="Helical" evidence="17">
    <location>
        <begin position="1025"/>
        <end position="1048"/>
    </location>
</feature>
<feature type="binding site" evidence="15">
    <location>
        <position position="792"/>
    </location>
    <ligand>
        <name>ATP</name>
        <dbReference type="ChEBI" id="CHEBI:30616"/>
    </ligand>
</feature>
<dbReference type="Pfam" id="PF16209">
    <property type="entry name" value="PhoLip_ATPase_N"/>
    <property type="match status" value="1"/>
</dbReference>
<feature type="binding site" evidence="15">
    <location>
        <position position="671"/>
    </location>
    <ligand>
        <name>ATP</name>
        <dbReference type="ChEBI" id="CHEBI:30616"/>
    </ligand>
</feature>
<dbReference type="AlphaFoldDB" id="A0A7S1HTI4"/>
<evidence type="ECO:0000256" key="12">
    <source>
        <dbReference type="ARBA" id="ARBA00023136"/>
    </source>
</evidence>
<feature type="binding site" evidence="15">
    <location>
        <position position="767"/>
    </location>
    <ligand>
        <name>ATP</name>
        <dbReference type="ChEBI" id="CHEBI:30616"/>
    </ligand>
</feature>
<feature type="active site" description="4-aspartylphosphate intermediate" evidence="14">
    <location>
        <position position="384"/>
    </location>
</feature>
<feature type="transmembrane region" description="Helical" evidence="17">
    <location>
        <begin position="996"/>
        <end position="1019"/>
    </location>
</feature>
<evidence type="ECO:0000256" key="16">
    <source>
        <dbReference type="PIRSR" id="PIRSR606539-3"/>
    </source>
</evidence>
<feature type="binding site" evidence="15">
    <location>
        <position position="491"/>
    </location>
    <ligand>
        <name>ATP</name>
        <dbReference type="ChEBI" id="CHEBI:30616"/>
    </ligand>
</feature>
<evidence type="ECO:0000259" key="20">
    <source>
        <dbReference type="Pfam" id="PF16212"/>
    </source>
</evidence>
<dbReference type="EC" id="7.6.2.1" evidence="17"/>
<evidence type="ECO:0000256" key="6">
    <source>
        <dbReference type="ARBA" id="ARBA00022723"/>
    </source>
</evidence>
<accession>A0A7S1HTI4</accession>
<feature type="binding site" evidence="15">
    <location>
        <position position="761"/>
    </location>
    <ligand>
        <name>ATP</name>
        <dbReference type="ChEBI" id="CHEBI:30616"/>
    </ligand>
</feature>
<dbReference type="GO" id="GO:0140326">
    <property type="term" value="F:ATPase-coupled intramembrane lipid transporter activity"/>
    <property type="evidence" value="ECO:0007669"/>
    <property type="project" value="UniProtKB-EC"/>
</dbReference>
<feature type="binding site" evidence="15">
    <location>
        <position position="384"/>
    </location>
    <ligand>
        <name>ATP</name>
        <dbReference type="ChEBI" id="CHEBI:30616"/>
    </ligand>
</feature>
<keyword evidence="5 17" id="KW-0812">Transmembrane</keyword>
<dbReference type="SFLD" id="SFLDG00002">
    <property type="entry name" value="C1.7:_P-type_atpase_like"/>
    <property type="match status" value="1"/>
</dbReference>
<evidence type="ECO:0000256" key="7">
    <source>
        <dbReference type="ARBA" id="ARBA00022741"/>
    </source>
</evidence>
<dbReference type="PANTHER" id="PTHR24092:SF150">
    <property type="entry name" value="PHOSPHOLIPID-TRANSPORTING ATPASE"/>
    <property type="match status" value="1"/>
</dbReference>
<dbReference type="Gene3D" id="2.70.150.10">
    <property type="entry name" value="Calcium-transporting ATPase, cytoplasmic transduction domain A"/>
    <property type="match status" value="1"/>
</dbReference>
<feature type="binding site" evidence="15">
    <location>
        <position position="791"/>
    </location>
    <ligand>
        <name>ATP</name>
        <dbReference type="ChEBI" id="CHEBI:30616"/>
    </ligand>
</feature>
<dbReference type="GO" id="GO:0045332">
    <property type="term" value="P:phospholipid translocation"/>
    <property type="evidence" value="ECO:0007669"/>
    <property type="project" value="TreeGrafter"/>
</dbReference>
<dbReference type="InterPro" id="IPR023299">
    <property type="entry name" value="ATPase_P-typ_cyto_dom_N"/>
</dbReference>
<reference evidence="21" key="1">
    <citation type="submission" date="2021-01" db="EMBL/GenBank/DDBJ databases">
        <authorList>
            <person name="Corre E."/>
            <person name="Pelletier E."/>
            <person name="Niang G."/>
            <person name="Scheremetjew M."/>
            <person name="Finn R."/>
            <person name="Kale V."/>
            <person name="Holt S."/>
            <person name="Cochrane G."/>
            <person name="Meng A."/>
            <person name="Brown T."/>
            <person name="Cohen L."/>
        </authorList>
    </citation>
    <scope>NUCLEOTIDE SEQUENCE</scope>
    <source>
        <strain evidence="21">NIES-381</strain>
    </source>
</reference>
<dbReference type="FunFam" id="2.70.150.10:FF:000021">
    <property type="entry name" value="Phospholipid-transporting ATPase"/>
    <property type="match status" value="1"/>
</dbReference>
<feature type="domain" description="P-type ATPase N-terminal" evidence="19">
    <location>
        <begin position="16"/>
        <end position="80"/>
    </location>
</feature>
<dbReference type="InterPro" id="IPR023298">
    <property type="entry name" value="ATPase_P-typ_TM_dom_sf"/>
</dbReference>
<feature type="domain" description="P-type ATPase A" evidence="18">
    <location>
        <begin position="110"/>
        <end position="203"/>
    </location>
</feature>
<evidence type="ECO:0000256" key="1">
    <source>
        <dbReference type="ARBA" id="ARBA00004141"/>
    </source>
</evidence>
<keyword evidence="12 17" id="KW-0472">Membrane</keyword>
<dbReference type="EMBL" id="HBGA01004811">
    <property type="protein sequence ID" value="CAD8990560.1"/>
    <property type="molecule type" value="Transcribed_RNA"/>
</dbReference>
<dbReference type="SUPFAM" id="SSF81660">
    <property type="entry name" value="Metal cation-transporting ATPase, ATP-binding domain N"/>
    <property type="match status" value="1"/>
</dbReference>
<dbReference type="InterPro" id="IPR032630">
    <property type="entry name" value="P_typ_ATPase_c"/>
</dbReference>
<dbReference type="SFLD" id="SFLDF00027">
    <property type="entry name" value="p-type_atpase"/>
    <property type="match status" value="1"/>
</dbReference>
<evidence type="ECO:0000256" key="2">
    <source>
        <dbReference type="ARBA" id="ARBA00004236"/>
    </source>
</evidence>
<keyword evidence="9 16" id="KW-0460">Magnesium</keyword>
<evidence type="ECO:0000256" key="9">
    <source>
        <dbReference type="ARBA" id="ARBA00022842"/>
    </source>
</evidence>
<dbReference type="InterPro" id="IPR044492">
    <property type="entry name" value="P_typ_ATPase_HD_dom"/>
</dbReference>
<comment type="catalytic activity">
    <reaction evidence="13 17">
        <text>ATP + H2O + phospholipidSide 1 = ADP + phosphate + phospholipidSide 2.</text>
        <dbReference type="EC" id="7.6.2.1"/>
    </reaction>
</comment>
<dbReference type="PROSITE" id="PS00154">
    <property type="entry name" value="ATPASE_E1_E2"/>
    <property type="match status" value="1"/>
</dbReference>
<evidence type="ECO:0000256" key="11">
    <source>
        <dbReference type="ARBA" id="ARBA00022989"/>
    </source>
</evidence>
<dbReference type="InterPro" id="IPR006539">
    <property type="entry name" value="P-type_ATPase_IV"/>
</dbReference>
<feature type="transmembrane region" description="Helical" evidence="17">
    <location>
        <begin position="842"/>
        <end position="863"/>
    </location>
</feature>
<name>A0A7S1HTI4_9EUGL</name>
<keyword evidence="6 16" id="KW-0479">Metal-binding</keyword>
<dbReference type="SUPFAM" id="SSF81665">
    <property type="entry name" value="Calcium ATPase, transmembrane domain M"/>
    <property type="match status" value="1"/>
</dbReference>
<dbReference type="CDD" id="cd02073">
    <property type="entry name" value="P-type_ATPase_APLT_Dnf-like"/>
    <property type="match status" value="1"/>
</dbReference>
<feature type="transmembrane region" description="Helical" evidence="17">
    <location>
        <begin position="316"/>
        <end position="336"/>
    </location>
</feature>
<dbReference type="Gene3D" id="3.40.1110.10">
    <property type="entry name" value="Calcium-transporting ATPase, cytoplasmic domain N"/>
    <property type="match status" value="1"/>
</dbReference>
<evidence type="ECO:0000256" key="14">
    <source>
        <dbReference type="PIRSR" id="PIRSR606539-1"/>
    </source>
</evidence>
<evidence type="ECO:0000256" key="17">
    <source>
        <dbReference type="RuleBase" id="RU362033"/>
    </source>
</evidence>
<proteinExistence type="inferred from homology"/>
<dbReference type="GO" id="GO:0005524">
    <property type="term" value="F:ATP binding"/>
    <property type="evidence" value="ECO:0007669"/>
    <property type="project" value="UniProtKB-UniRule"/>
</dbReference>
<dbReference type="FunFam" id="3.40.50.1000:FF:000014">
    <property type="entry name" value="Phospholipid-transporting ATPase"/>
    <property type="match status" value="1"/>
</dbReference>
<dbReference type="InterPro" id="IPR023214">
    <property type="entry name" value="HAD_sf"/>
</dbReference>
<feature type="transmembrane region" description="Helical" evidence="17">
    <location>
        <begin position="878"/>
        <end position="898"/>
    </location>
</feature>
<feature type="domain" description="P-type ATPase C-terminal" evidence="20">
    <location>
        <begin position="814"/>
        <end position="1058"/>
    </location>
</feature>
<feature type="binding site" evidence="15">
    <location>
        <position position="533"/>
    </location>
    <ligand>
        <name>ATP</name>
        <dbReference type="ChEBI" id="CHEBI:30616"/>
    </ligand>
</feature>
<feature type="transmembrane region" description="Helical" evidence="17">
    <location>
        <begin position="54"/>
        <end position="71"/>
    </location>
</feature>
<dbReference type="InterPro" id="IPR036412">
    <property type="entry name" value="HAD-like_sf"/>
</dbReference>
<comment type="subcellular location">
    <subcellularLocation>
        <location evidence="2">Cell membrane</location>
    </subcellularLocation>
    <subcellularLocation>
        <location evidence="1 17">Membrane</location>
        <topology evidence="1 17">Multi-pass membrane protein</topology>
    </subcellularLocation>
</comment>
<keyword evidence="4" id="KW-1003">Cell membrane</keyword>
<dbReference type="InterPro" id="IPR008250">
    <property type="entry name" value="ATPase_P-typ_transduc_dom_A_sf"/>
</dbReference>
<feature type="binding site" evidence="15">
    <location>
        <position position="556"/>
    </location>
    <ligand>
        <name>ATP</name>
        <dbReference type="ChEBI" id="CHEBI:30616"/>
    </ligand>
</feature>
<feature type="binding site" evidence="15">
    <location>
        <position position="672"/>
    </location>
    <ligand>
        <name>ATP</name>
        <dbReference type="ChEBI" id="CHEBI:30616"/>
    </ligand>
</feature>
<keyword evidence="11 17" id="KW-1133">Transmembrane helix</keyword>
<evidence type="ECO:0000256" key="4">
    <source>
        <dbReference type="ARBA" id="ARBA00022475"/>
    </source>
</evidence>
<feature type="transmembrane region" description="Helical" evidence="17">
    <location>
        <begin position="961"/>
        <end position="984"/>
    </location>
</feature>
<feature type="binding site" evidence="16">
    <location>
        <position position="384"/>
    </location>
    <ligand>
        <name>Mg(2+)</name>
        <dbReference type="ChEBI" id="CHEBI:18420"/>
    </ligand>
</feature>
<feature type="binding site" evidence="16">
    <location>
        <position position="386"/>
    </location>
    <ligand>
        <name>Mg(2+)</name>
        <dbReference type="ChEBI" id="CHEBI:18420"/>
    </ligand>
</feature>
<dbReference type="SUPFAM" id="SSF81653">
    <property type="entry name" value="Calcium ATPase, transduction domain A"/>
    <property type="match status" value="1"/>
</dbReference>
<organism evidence="21">
    <name type="scientific">Eutreptiella gymnastica</name>
    <dbReference type="NCBI Taxonomy" id="73025"/>
    <lineage>
        <taxon>Eukaryota</taxon>
        <taxon>Discoba</taxon>
        <taxon>Euglenozoa</taxon>
        <taxon>Euglenida</taxon>
        <taxon>Spirocuta</taxon>
        <taxon>Euglenophyceae</taxon>
        <taxon>Eutreptiales</taxon>
        <taxon>Eutreptiaceae</taxon>
        <taxon>Eutreptiella</taxon>
    </lineage>
</organism>
<dbReference type="PANTHER" id="PTHR24092">
    <property type="entry name" value="PROBABLE PHOSPHOLIPID-TRANSPORTING ATPASE"/>
    <property type="match status" value="1"/>
</dbReference>
<gene>
    <name evidence="21" type="ORF">EGYM00392_LOCUS1602</name>
</gene>
<feature type="binding site" evidence="15">
    <location>
        <position position="589"/>
    </location>
    <ligand>
        <name>ATP</name>
        <dbReference type="ChEBI" id="CHEBI:30616"/>
    </ligand>
</feature>
<comment type="cofactor">
    <cofactor evidence="16">
        <name>Mg(2+)</name>
        <dbReference type="ChEBI" id="CHEBI:18420"/>
    </cofactor>
</comment>
<dbReference type="Gene3D" id="3.40.50.1000">
    <property type="entry name" value="HAD superfamily/HAD-like"/>
    <property type="match status" value="1"/>
</dbReference>
<keyword evidence="7 15" id="KW-0547">Nucleotide-binding</keyword>
<feature type="binding site" evidence="16">
    <location>
        <position position="792"/>
    </location>
    <ligand>
        <name>Mg(2+)</name>
        <dbReference type="ChEBI" id="CHEBI:18420"/>
    </ligand>
</feature>
<protein>
    <recommendedName>
        <fullName evidence="17">Phospholipid-transporting ATPase</fullName>
        <ecNumber evidence="17">7.6.2.1</ecNumber>
    </recommendedName>
</protein>
<dbReference type="GO" id="GO:0005886">
    <property type="term" value="C:plasma membrane"/>
    <property type="evidence" value="ECO:0007669"/>
    <property type="project" value="UniProtKB-SubCell"/>
</dbReference>
<dbReference type="SUPFAM" id="SSF56784">
    <property type="entry name" value="HAD-like"/>
    <property type="match status" value="1"/>
</dbReference>
<feature type="transmembrane region" description="Helical" evidence="17">
    <location>
        <begin position="929"/>
        <end position="955"/>
    </location>
</feature>
<dbReference type="NCBIfam" id="TIGR01494">
    <property type="entry name" value="ATPase_P-type"/>
    <property type="match status" value="1"/>
</dbReference>
<dbReference type="SFLD" id="SFLDS00003">
    <property type="entry name" value="Haloacid_Dehalogenase"/>
    <property type="match status" value="1"/>
</dbReference>
<feature type="binding site" evidence="15">
    <location>
        <position position="386"/>
    </location>
    <ligand>
        <name>ATP</name>
        <dbReference type="ChEBI" id="CHEBI:30616"/>
    </ligand>
</feature>
<evidence type="ECO:0000256" key="5">
    <source>
        <dbReference type="ARBA" id="ARBA00022692"/>
    </source>
</evidence>
<feature type="binding site" evidence="15">
    <location>
        <position position="670"/>
    </location>
    <ligand>
        <name>ATP</name>
        <dbReference type="ChEBI" id="CHEBI:30616"/>
    </ligand>
</feature>